<name>A0A382C4V8_9ZZZZ</name>
<evidence type="ECO:0000313" key="1">
    <source>
        <dbReference type="EMBL" id="SVB20914.1"/>
    </source>
</evidence>
<protein>
    <submittedName>
        <fullName evidence="1">Uncharacterized protein</fullName>
    </submittedName>
</protein>
<reference evidence="1" key="1">
    <citation type="submission" date="2018-05" db="EMBL/GenBank/DDBJ databases">
        <authorList>
            <person name="Lanie J.A."/>
            <person name="Ng W.-L."/>
            <person name="Kazmierczak K.M."/>
            <person name="Andrzejewski T.M."/>
            <person name="Davidsen T.M."/>
            <person name="Wayne K.J."/>
            <person name="Tettelin H."/>
            <person name="Glass J.I."/>
            <person name="Rusch D."/>
            <person name="Podicherti R."/>
            <person name="Tsui H.-C.T."/>
            <person name="Winkler M.E."/>
        </authorList>
    </citation>
    <scope>NUCLEOTIDE SEQUENCE</scope>
</reference>
<accession>A0A382C4V8</accession>
<proteinExistence type="predicted"/>
<gene>
    <name evidence="1" type="ORF">METZ01_LOCUS173768</name>
</gene>
<organism evidence="1">
    <name type="scientific">marine metagenome</name>
    <dbReference type="NCBI Taxonomy" id="408172"/>
    <lineage>
        <taxon>unclassified sequences</taxon>
        <taxon>metagenomes</taxon>
        <taxon>ecological metagenomes</taxon>
    </lineage>
</organism>
<sequence>MTTRLKILSGLLVLSIIYAVMNFISNNRDLNSSKSIPNQVANKQINKITTTKVETDDIVIVNNYKPFKPAPENIAKKVTYWGSDPFRTNIKEVDKSKSNIYKPVDKINDNLSSQGFNRINIESVALIGEMAIVIINGQRYREGDKIQNLIIDKIESQHVTFIMGNTKIIKNVGE</sequence>
<dbReference type="EMBL" id="UINC01032746">
    <property type="protein sequence ID" value="SVB20914.1"/>
    <property type="molecule type" value="Genomic_DNA"/>
</dbReference>
<dbReference type="AlphaFoldDB" id="A0A382C4V8"/>